<name>A0ABR6EP37_9ACTN</name>
<dbReference type="SUPFAM" id="SSF55729">
    <property type="entry name" value="Acyl-CoA N-acyltransferases (Nat)"/>
    <property type="match status" value="1"/>
</dbReference>
<sequence length="181" mass="20027">MPLTALVTDRDRATEALDTIVPVYERVFAEPPYHEGPDDVSGFVDGYRQEAQQDGFRLALAHDDSGQPAGFAYGYPLQPTTRWWHGFLNADLADAFTREDGHRTFVIKELAVLPEHRRTGTARSLHTGLLHGLTAERATLAVVPEAEPAVRLYAALGYTSVGLCRPWADAPLFDVMVLPLR</sequence>
<evidence type="ECO:0000313" key="3">
    <source>
        <dbReference type="Proteomes" id="UP000766698"/>
    </source>
</evidence>
<dbReference type="Proteomes" id="UP000766698">
    <property type="component" value="Unassembled WGS sequence"/>
</dbReference>
<comment type="caution">
    <text evidence="2">The sequence shown here is derived from an EMBL/GenBank/DDBJ whole genome shotgun (WGS) entry which is preliminary data.</text>
</comment>
<dbReference type="PROSITE" id="PS51186">
    <property type="entry name" value="GNAT"/>
    <property type="match status" value="1"/>
</dbReference>
<dbReference type="InterPro" id="IPR000182">
    <property type="entry name" value="GNAT_dom"/>
</dbReference>
<organism evidence="2 3">
    <name type="scientific">Streptomyces durbertensis</name>
    <dbReference type="NCBI Taxonomy" id="2448886"/>
    <lineage>
        <taxon>Bacteria</taxon>
        <taxon>Bacillati</taxon>
        <taxon>Actinomycetota</taxon>
        <taxon>Actinomycetes</taxon>
        <taxon>Kitasatosporales</taxon>
        <taxon>Streptomycetaceae</taxon>
        <taxon>Streptomyces</taxon>
    </lineage>
</organism>
<reference evidence="3" key="1">
    <citation type="journal article" date="2020" name="Syst. Appl. Microbiol.">
        <title>Streptomyces alkaliterrae sp. nov., isolated from an alkaline soil, and emended descriptions of Streptomyces alkaliphilus, Streptomyces calidiresistens and Streptomyces durbertensis.</title>
        <authorList>
            <person name="Swiecimska M."/>
            <person name="Golinska P."/>
            <person name="Nouioui I."/>
            <person name="Wypij M."/>
            <person name="Rai M."/>
            <person name="Sangal V."/>
            <person name="Goodfellow M."/>
        </authorList>
    </citation>
    <scope>NUCLEOTIDE SEQUENCE [LARGE SCALE GENOMIC DNA]</scope>
    <source>
        <strain evidence="3">DSM 104538</strain>
    </source>
</reference>
<gene>
    <name evidence="2" type="ORF">GL263_26685</name>
</gene>
<feature type="domain" description="N-acetyltransferase" evidence="1">
    <location>
        <begin position="7"/>
        <end position="181"/>
    </location>
</feature>
<dbReference type="EMBL" id="WMLF01000773">
    <property type="protein sequence ID" value="MBB1247106.1"/>
    <property type="molecule type" value="Genomic_DNA"/>
</dbReference>
<evidence type="ECO:0000313" key="2">
    <source>
        <dbReference type="EMBL" id="MBB1247106.1"/>
    </source>
</evidence>
<keyword evidence="3" id="KW-1185">Reference proteome</keyword>
<dbReference type="Gene3D" id="3.40.630.30">
    <property type="match status" value="1"/>
</dbReference>
<accession>A0ABR6EP37</accession>
<dbReference type="InterPro" id="IPR016181">
    <property type="entry name" value="Acyl_CoA_acyltransferase"/>
</dbReference>
<evidence type="ECO:0000259" key="1">
    <source>
        <dbReference type="PROSITE" id="PS51186"/>
    </source>
</evidence>
<dbReference type="Pfam" id="PF00583">
    <property type="entry name" value="Acetyltransf_1"/>
    <property type="match status" value="1"/>
</dbReference>
<protein>
    <submittedName>
        <fullName evidence="2">GNAT family N-acetyltransferase</fullName>
    </submittedName>
</protein>
<proteinExistence type="predicted"/>